<reference evidence="1" key="1">
    <citation type="submission" date="2020-03" db="EMBL/GenBank/DDBJ databases">
        <title>The deep terrestrial virosphere.</title>
        <authorList>
            <person name="Holmfeldt K."/>
            <person name="Nilsson E."/>
            <person name="Simone D."/>
            <person name="Lopez-Fernandez M."/>
            <person name="Wu X."/>
            <person name="de Brujin I."/>
            <person name="Lundin D."/>
            <person name="Andersson A."/>
            <person name="Bertilsson S."/>
            <person name="Dopson M."/>
        </authorList>
    </citation>
    <scope>NUCLEOTIDE SEQUENCE</scope>
    <source>
        <strain evidence="1">MM415B05096</strain>
    </source>
</reference>
<dbReference type="AlphaFoldDB" id="A0A6M3LSC4"/>
<sequence length="250" mass="26246">MTIKAQSGDGRIRLFNDFTGVANLVTETTDSIPLGDFYAGGEGIEDNDTGVVPSTTAPLSGSVTVTGGNTDADTTFIGTQIMFDVALMGPLVLETRMQIPDLDTKELFVGFTSILTIDEQLQDIIINGSATAFTCVADLCGFYLSDELTASATAWHAVYKGGTTTASTTPASQTLGVGPTAGEWQILRLEIDPNGDARWFVDGVLLKTVALAASTTSNMAAAVAFAANTTELPIGDVDYILVEANRDWNA</sequence>
<dbReference type="EMBL" id="MT143353">
    <property type="protein sequence ID" value="QJA95891.1"/>
    <property type="molecule type" value="Genomic_DNA"/>
</dbReference>
<name>A0A6M3LSC4_9ZZZZ</name>
<proteinExistence type="predicted"/>
<organism evidence="1">
    <name type="scientific">viral metagenome</name>
    <dbReference type="NCBI Taxonomy" id="1070528"/>
    <lineage>
        <taxon>unclassified sequences</taxon>
        <taxon>metagenomes</taxon>
        <taxon>organismal metagenomes</taxon>
    </lineage>
</organism>
<evidence type="ECO:0000313" key="1">
    <source>
        <dbReference type="EMBL" id="QJA95891.1"/>
    </source>
</evidence>
<protein>
    <submittedName>
        <fullName evidence="1">Uncharacterized protein</fullName>
    </submittedName>
</protein>
<gene>
    <name evidence="1" type="ORF">MM415B05096_0003</name>
</gene>
<accession>A0A6M3LSC4</accession>